<dbReference type="Gene3D" id="1.20.120.520">
    <property type="entry name" value="nmb1532 protein domain like"/>
    <property type="match status" value="1"/>
</dbReference>
<name>A0ABS1M317_9NOCA</name>
<dbReference type="CDD" id="cd12108">
    <property type="entry name" value="Hr-like"/>
    <property type="match status" value="1"/>
</dbReference>
<keyword evidence="3" id="KW-1185">Reference proteome</keyword>
<sequence length="214" mass="23949">MPIDTTTPDLLGMRLAHRAMISDTARFADLLRDIATGTTDCPPARADAIGDYLHLLCDSIHHHHTIEDQVLWPLLRGTGAVDVRDLEDDHAQLDPLLDAIRVRTRAFVRGATESAAQLADHLSQLHAMLAEHIADEENTVFPVITRHLDAAQWSRVEAAARDGAKMSFELPRMFGMCTPEEWERATAEGGFLLKVLLRVFGRGFRKRERLITGR</sequence>
<reference evidence="2 3" key="1">
    <citation type="submission" date="2021-01" db="EMBL/GenBank/DDBJ databases">
        <title>WGS of actinomycetes isolated from Thailand.</title>
        <authorList>
            <person name="Thawai C."/>
        </authorList>
    </citation>
    <scope>NUCLEOTIDE SEQUENCE [LARGE SCALE GENOMIC DNA]</scope>
    <source>
        <strain evidence="2 3">LPG 2</strain>
    </source>
</reference>
<gene>
    <name evidence="2" type="ORF">JK358_11670</name>
</gene>
<organism evidence="2 3">
    <name type="scientific">Nocardia acididurans</name>
    <dbReference type="NCBI Taxonomy" id="2802282"/>
    <lineage>
        <taxon>Bacteria</taxon>
        <taxon>Bacillati</taxon>
        <taxon>Actinomycetota</taxon>
        <taxon>Actinomycetes</taxon>
        <taxon>Mycobacteriales</taxon>
        <taxon>Nocardiaceae</taxon>
        <taxon>Nocardia</taxon>
    </lineage>
</organism>
<evidence type="ECO:0000313" key="3">
    <source>
        <dbReference type="Proteomes" id="UP000602198"/>
    </source>
</evidence>
<dbReference type="InterPro" id="IPR012312">
    <property type="entry name" value="Hemerythrin-like"/>
</dbReference>
<dbReference type="RefSeq" id="WP_201946689.1">
    <property type="nucleotide sequence ID" value="NZ_JAERRJ010000004.1"/>
</dbReference>
<dbReference type="EMBL" id="JAERRJ010000004">
    <property type="protein sequence ID" value="MBL1075052.1"/>
    <property type="molecule type" value="Genomic_DNA"/>
</dbReference>
<dbReference type="Proteomes" id="UP000602198">
    <property type="component" value="Unassembled WGS sequence"/>
</dbReference>
<proteinExistence type="predicted"/>
<dbReference type="Pfam" id="PF01814">
    <property type="entry name" value="Hemerythrin"/>
    <property type="match status" value="1"/>
</dbReference>
<feature type="domain" description="Hemerythrin-like" evidence="1">
    <location>
        <begin position="14"/>
        <end position="143"/>
    </location>
</feature>
<accession>A0ABS1M317</accession>
<comment type="caution">
    <text evidence="2">The sequence shown here is derived from an EMBL/GenBank/DDBJ whole genome shotgun (WGS) entry which is preliminary data.</text>
</comment>
<evidence type="ECO:0000259" key="1">
    <source>
        <dbReference type="Pfam" id="PF01814"/>
    </source>
</evidence>
<protein>
    <submittedName>
        <fullName evidence="2">Hemerythrin domain-containing protein</fullName>
    </submittedName>
</protein>
<evidence type="ECO:0000313" key="2">
    <source>
        <dbReference type="EMBL" id="MBL1075052.1"/>
    </source>
</evidence>